<evidence type="ECO:0000313" key="2">
    <source>
        <dbReference type="Proteomes" id="UP000234681"/>
    </source>
</evidence>
<evidence type="ECO:0000313" key="1">
    <source>
        <dbReference type="EMBL" id="EDL81166.1"/>
    </source>
</evidence>
<reference evidence="2" key="1">
    <citation type="submission" date="2005-09" db="EMBL/GenBank/DDBJ databases">
        <authorList>
            <person name="Mural R.J."/>
            <person name="Li P.W."/>
            <person name="Adams M.D."/>
            <person name="Amanatides P.G."/>
            <person name="Baden-Tillson H."/>
            <person name="Barnstead M."/>
            <person name="Chin S.H."/>
            <person name="Dew I."/>
            <person name="Evans C.A."/>
            <person name="Ferriera S."/>
            <person name="Flanigan M."/>
            <person name="Fosler C."/>
            <person name="Glodek A."/>
            <person name="Gu Z."/>
            <person name="Holt R.A."/>
            <person name="Jennings D."/>
            <person name="Kraft C.L."/>
            <person name="Lu F."/>
            <person name="Nguyen T."/>
            <person name="Nusskern D.R."/>
            <person name="Pfannkoch C.M."/>
            <person name="Sitter C."/>
            <person name="Sutton G.G."/>
            <person name="Venter J.C."/>
            <person name="Wang Z."/>
            <person name="Woodage T."/>
            <person name="Zheng X.H."/>
            <person name="Zhong F."/>
        </authorList>
    </citation>
    <scope>NUCLEOTIDE SEQUENCE [LARGE SCALE GENOMIC DNA]</scope>
    <source>
        <strain>BN</strain>
        <strain evidence="2">Sprague-Dawley</strain>
    </source>
</reference>
<feature type="non-terminal residue" evidence="1">
    <location>
        <position position="12"/>
    </location>
</feature>
<dbReference type="EMBL" id="CH473968">
    <property type="protein sequence ID" value="EDL81166.1"/>
    <property type="molecule type" value="Genomic_DNA"/>
</dbReference>
<accession>A6IUB5</accession>
<proteinExistence type="predicted"/>
<sequence>MLRLKGVQHHCP</sequence>
<dbReference type="Proteomes" id="UP000234681">
    <property type="component" value="Chromosome 5"/>
</dbReference>
<organism evidence="1 2">
    <name type="scientific">Rattus norvegicus</name>
    <name type="common">Rat</name>
    <dbReference type="NCBI Taxonomy" id="10116"/>
    <lineage>
        <taxon>Eukaryota</taxon>
        <taxon>Metazoa</taxon>
        <taxon>Chordata</taxon>
        <taxon>Craniata</taxon>
        <taxon>Vertebrata</taxon>
        <taxon>Euteleostomi</taxon>
        <taxon>Mammalia</taxon>
        <taxon>Eutheria</taxon>
        <taxon>Euarchontoglires</taxon>
        <taxon>Glires</taxon>
        <taxon>Rodentia</taxon>
        <taxon>Myomorpha</taxon>
        <taxon>Muroidea</taxon>
        <taxon>Muridae</taxon>
        <taxon>Murinae</taxon>
        <taxon>Rattus</taxon>
    </lineage>
</organism>
<name>A6IUB5_RAT</name>
<gene>
    <name evidence="1" type="ORF">rCG_31512</name>
</gene>
<protein>
    <submittedName>
        <fullName evidence="1">RCG31512</fullName>
    </submittedName>
</protein>